<reference evidence="1" key="1">
    <citation type="journal article" date="2015" name="BMC Genomics">
        <title>Transcriptome analysis of the Holly mangrove Acanthus ilicifolius and its terrestrial relative, Acanthus leucostachyus, provides insights into adaptation to intertidal zones.</title>
        <authorList>
            <person name="Yang Y."/>
            <person name="Yang S."/>
            <person name="Li J."/>
            <person name="Deng Y."/>
            <person name="Zhang Z."/>
            <person name="Xu S."/>
            <person name="Guo W."/>
            <person name="Zhong C."/>
            <person name="Zhou R."/>
            <person name="Shi S."/>
        </authorList>
    </citation>
    <scope>NUCLEOTIDE SEQUENCE</scope>
    <source>
        <strain evidence="1">Aleu_2</strain>
    </source>
</reference>
<dbReference type="PANTHER" id="PTHR15922">
    <property type="entry name" value="NEUROBLASTOMA-AMPLIFIED SEQUENCE"/>
    <property type="match status" value="1"/>
</dbReference>
<dbReference type="GO" id="GO:0006890">
    <property type="term" value="P:retrograde vesicle-mediated transport, Golgi to endoplasmic reticulum"/>
    <property type="evidence" value="ECO:0007669"/>
    <property type="project" value="TreeGrafter"/>
</dbReference>
<sequence length="282" mass="31612">KEVRQAIWERISAFSDNLQLPSHLRVYAMELMQSISGRKRNLEVFSSEGPAFLQPWEGWGDLRDETANQANSSDNPTAKDASSSRFTSTLVALKSSQLVSSITPNLEVTPEDVLSVDSAVSCFLRISESVTTPSHIDDLLALLAEWEGLFMTGINDISSVAESDALNNWSNEDWDEGWESFQEEAIEKEMKESSTISSIHPLHACWITIFLKLITFSSYRDILKLLDKNTGKICAALLSEEDTHSLTQTVMEVDCFLALKIALLMPYEVIRLRCLDIVESKL</sequence>
<proteinExistence type="evidence at transcript level"/>
<name>A0A0H4J466_9LAMI</name>
<dbReference type="GO" id="GO:0070939">
    <property type="term" value="C:Dsl1/NZR complex"/>
    <property type="evidence" value="ECO:0007669"/>
    <property type="project" value="TreeGrafter"/>
</dbReference>
<dbReference type="AlphaFoldDB" id="A0A0H4J466"/>
<protein>
    <submittedName>
        <fullName evidence="1">Putative Rop guanine nucleotide exchange factor</fullName>
    </submittedName>
</protein>
<organism evidence="1">
    <name type="scientific">Acanthus leucostachyus</name>
    <dbReference type="NCBI Taxonomy" id="1605257"/>
    <lineage>
        <taxon>Eukaryota</taxon>
        <taxon>Viridiplantae</taxon>
        <taxon>Streptophyta</taxon>
        <taxon>Embryophyta</taxon>
        <taxon>Tracheophyta</taxon>
        <taxon>Spermatophyta</taxon>
        <taxon>Magnoliopsida</taxon>
        <taxon>eudicotyledons</taxon>
        <taxon>Gunneridae</taxon>
        <taxon>Pentapetalae</taxon>
        <taxon>asterids</taxon>
        <taxon>lamiids</taxon>
        <taxon>Lamiales</taxon>
        <taxon>Acanthaceae</taxon>
        <taxon>Acanthoideae</taxon>
        <taxon>Acantheae</taxon>
        <taxon>Acanthus</taxon>
    </lineage>
</organism>
<dbReference type="PANTHER" id="PTHR15922:SF2">
    <property type="entry name" value="NBAS SUBUNIT OF NRZ TETHERING COMPLEX"/>
    <property type="match status" value="1"/>
</dbReference>
<feature type="non-terminal residue" evidence="1">
    <location>
        <position position="282"/>
    </location>
</feature>
<evidence type="ECO:0000313" key="1">
    <source>
        <dbReference type="EMBL" id="AKO62636.1"/>
    </source>
</evidence>
<dbReference type="GO" id="GO:0000149">
    <property type="term" value="F:SNARE binding"/>
    <property type="evidence" value="ECO:0007669"/>
    <property type="project" value="TreeGrafter"/>
</dbReference>
<dbReference type="EMBL" id="KM652528">
    <property type="protein sequence ID" value="AKO62636.1"/>
    <property type="molecule type" value="mRNA"/>
</dbReference>
<feature type="non-terminal residue" evidence="1">
    <location>
        <position position="1"/>
    </location>
</feature>
<accession>A0A0H4J466</accession>